<accession>A0A6C2U340</accession>
<gene>
    <name evidence="1" type="ORF">PDESU_02611</name>
</gene>
<evidence type="ECO:0000313" key="1">
    <source>
        <dbReference type="EMBL" id="VGO14054.1"/>
    </source>
</evidence>
<protein>
    <submittedName>
        <fullName evidence="1">Uncharacterized protein</fullName>
    </submittedName>
</protein>
<dbReference type="Proteomes" id="UP000366872">
    <property type="component" value="Unassembled WGS sequence"/>
</dbReference>
<proteinExistence type="predicted"/>
<sequence length="109" mass="12236">MPQSIAWILPALLISGIPSQIVRVASGTVGTLADLFTNLQSGIRSPQTSYTDTTHVAESAGFYKVTLSWLHSLFVEFQLNETLRLRKSSVWIAQYISVILTRLDYCYIR</sequence>
<dbReference type="AlphaFoldDB" id="A0A6C2U340"/>
<name>A0A6C2U340_PONDE</name>
<keyword evidence="2" id="KW-1185">Reference proteome</keyword>
<dbReference type="EMBL" id="CAAHFG010000001">
    <property type="protein sequence ID" value="VGO14054.1"/>
    <property type="molecule type" value="Genomic_DNA"/>
</dbReference>
<dbReference type="RefSeq" id="WP_136079573.1">
    <property type="nucleotide sequence ID" value="NZ_CAAHFG010000001.1"/>
</dbReference>
<organism evidence="1 2">
    <name type="scientific">Pontiella desulfatans</name>
    <dbReference type="NCBI Taxonomy" id="2750659"/>
    <lineage>
        <taxon>Bacteria</taxon>
        <taxon>Pseudomonadati</taxon>
        <taxon>Kiritimatiellota</taxon>
        <taxon>Kiritimatiellia</taxon>
        <taxon>Kiritimatiellales</taxon>
        <taxon>Pontiellaceae</taxon>
        <taxon>Pontiella</taxon>
    </lineage>
</organism>
<evidence type="ECO:0000313" key="2">
    <source>
        <dbReference type="Proteomes" id="UP000366872"/>
    </source>
</evidence>
<reference evidence="1 2" key="1">
    <citation type="submission" date="2019-04" db="EMBL/GenBank/DDBJ databases">
        <authorList>
            <person name="Van Vliet M D."/>
        </authorList>
    </citation>
    <scope>NUCLEOTIDE SEQUENCE [LARGE SCALE GENOMIC DNA]</scope>
    <source>
        <strain evidence="1 2">F1</strain>
    </source>
</reference>